<feature type="binding site" evidence="6">
    <location>
        <position position="150"/>
    </location>
    <ligand>
        <name>FMN</name>
        <dbReference type="ChEBI" id="CHEBI:58210"/>
    </ligand>
</feature>
<evidence type="ECO:0000313" key="9">
    <source>
        <dbReference type="Proteomes" id="UP000219042"/>
    </source>
</evidence>
<evidence type="ECO:0000256" key="2">
    <source>
        <dbReference type="ARBA" id="ARBA00022643"/>
    </source>
</evidence>
<feature type="domain" description="Luciferase-like" evidence="7">
    <location>
        <begin position="29"/>
        <end position="386"/>
    </location>
</feature>
<dbReference type="InterPro" id="IPR036661">
    <property type="entry name" value="Luciferase-like_sf"/>
</dbReference>
<dbReference type="PANTHER" id="PTHR30011:SF16">
    <property type="entry name" value="C2H2 FINGER DOMAIN TRANSCRIPTION FACTOR (EUROFUNG)-RELATED"/>
    <property type="match status" value="1"/>
</dbReference>
<evidence type="ECO:0000256" key="3">
    <source>
        <dbReference type="ARBA" id="ARBA00023002"/>
    </source>
</evidence>
<sequence>MTQLKPQMSIGMNLIDLGAHPEAWRSGEVRADAYFDPEYYRQLARISEEGKLDAVFIADVPACAGDFSKVPVGRLDPLITLTLIAEATKNIGVIATASSTYNDPYNLARRIASLDIVSKGRAAWNVVTTVTDVAAQNFGLTEAILRHKRYERADEFIQIVKALWDSWEDKAIIGDLHNGVFGDVNKLHAINHQGQYFSVKGPLNVPRTPQGQPVLVQAGSSEAGKNLGAEHADIIFTSQTTLDSALNFYQDMKARATRFGRNPQHIKIMPGLCTVIGGTEAEARQRFEDVQQHIDEQRQILQVAMRIGLPPSELSIDKEIPWDLLQQQPEHNSGSHGFIDAHLALARERKLTVRDMARQILVGHRLLVGTPEQIADSMQSWFEAGAADGFNIIPERMPSGVQDFVSEVVPILQRRGVFRHEYTGTTLREHLGVPKPKNRYSSISDLEIA</sequence>
<dbReference type="InterPro" id="IPR016215">
    <property type="entry name" value="NTA_MOA"/>
</dbReference>
<feature type="binding site" evidence="6">
    <location>
        <position position="96"/>
    </location>
    <ligand>
        <name>FMN</name>
        <dbReference type="ChEBI" id="CHEBI:58210"/>
    </ligand>
</feature>
<dbReference type="GO" id="GO:0004497">
    <property type="term" value="F:monooxygenase activity"/>
    <property type="evidence" value="ECO:0007669"/>
    <property type="project" value="UniProtKB-KW"/>
</dbReference>
<keyword evidence="3" id="KW-0560">Oxidoreductase</keyword>
<dbReference type="PIRSF" id="PIRSF000337">
    <property type="entry name" value="NTA_MOA"/>
    <property type="match status" value="1"/>
</dbReference>
<keyword evidence="1 6" id="KW-0285">Flavoprotein</keyword>
<dbReference type="CDD" id="cd01095">
    <property type="entry name" value="Nitrilotriacetate_monoxgenase"/>
    <property type="match status" value="1"/>
</dbReference>
<reference evidence="9" key="1">
    <citation type="submission" date="2016-09" db="EMBL/GenBank/DDBJ databases">
        <authorList>
            <person name="Varghese N."/>
            <person name="Submissions S."/>
        </authorList>
    </citation>
    <scope>NUCLEOTIDE SEQUENCE [LARGE SCALE GENOMIC DNA]</scope>
    <source>
        <strain evidence="9">ANC 4466</strain>
    </source>
</reference>
<keyword evidence="9" id="KW-1185">Reference proteome</keyword>
<name>A0A240EBT7_9GAMM</name>
<dbReference type="Proteomes" id="UP000219042">
    <property type="component" value="Unassembled WGS sequence"/>
</dbReference>
<dbReference type="RefSeq" id="WP_097079928.1">
    <property type="nucleotide sequence ID" value="NZ_BAABHT010000014.1"/>
</dbReference>
<evidence type="ECO:0000256" key="5">
    <source>
        <dbReference type="ARBA" id="ARBA00033748"/>
    </source>
</evidence>
<protein>
    <submittedName>
        <fullName evidence="8">FMN-dependent oxidoreductase, nitrilotriacetate monooxygenase family</fullName>
    </submittedName>
</protein>
<evidence type="ECO:0000259" key="7">
    <source>
        <dbReference type="Pfam" id="PF00296"/>
    </source>
</evidence>
<proteinExistence type="inferred from homology"/>
<dbReference type="InterPro" id="IPR011251">
    <property type="entry name" value="Luciferase-like_dom"/>
</dbReference>
<evidence type="ECO:0000313" key="8">
    <source>
        <dbReference type="EMBL" id="SNX46178.1"/>
    </source>
</evidence>
<gene>
    <name evidence="8" type="ORF">SAMN05421731_1096</name>
</gene>
<dbReference type="InterPro" id="IPR051260">
    <property type="entry name" value="Diverse_substr_monoxygenases"/>
</dbReference>
<feature type="binding site" evidence="6">
    <location>
        <position position="221"/>
    </location>
    <ligand>
        <name>FMN</name>
        <dbReference type="ChEBI" id="CHEBI:58210"/>
    </ligand>
</feature>
<keyword evidence="4 8" id="KW-0503">Monooxygenase</keyword>
<dbReference type="OrthoDB" id="6133319at2"/>
<keyword evidence="2 6" id="KW-0288">FMN</keyword>
<feature type="binding site" evidence="6">
    <location>
        <position position="220"/>
    </location>
    <ligand>
        <name>FMN</name>
        <dbReference type="ChEBI" id="CHEBI:58210"/>
    </ligand>
</feature>
<dbReference type="AlphaFoldDB" id="A0A240EBT7"/>
<dbReference type="GO" id="GO:0016705">
    <property type="term" value="F:oxidoreductase activity, acting on paired donors, with incorporation or reduction of molecular oxygen"/>
    <property type="evidence" value="ECO:0007669"/>
    <property type="project" value="InterPro"/>
</dbReference>
<evidence type="ECO:0000256" key="6">
    <source>
        <dbReference type="PIRSR" id="PIRSR000337-1"/>
    </source>
</evidence>
<dbReference type="SUPFAM" id="SSF51679">
    <property type="entry name" value="Bacterial luciferase-like"/>
    <property type="match status" value="1"/>
</dbReference>
<evidence type="ECO:0000256" key="1">
    <source>
        <dbReference type="ARBA" id="ARBA00022630"/>
    </source>
</evidence>
<feature type="binding site" evidence="6">
    <location>
        <position position="59"/>
    </location>
    <ligand>
        <name>FMN</name>
        <dbReference type="ChEBI" id="CHEBI:58210"/>
    </ligand>
</feature>
<dbReference type="Gene3D" id="3.20.20.30">
    <property type="entry name" value="Luciferase-like domain"/>
    <property type="match status" value="1"/>
</dbReference>
<dbReference type="NCBIfam" id="TIGR03860">
    <property type="entry name" value="FMN_nitrolo"/>
    <property type="match status" value="1"/>
</dbReference>
<evidence type="ECO:0000256" key="4">
    <source>
        <dbReference type="ARBA" id="ARBA00023033"/>
    </source>
</evidence>
<dbReference type="Pfam" id="PF00296">
    <property type="entry name" value="Bac_luciferase"/>
    <property type="match status" value="1"/>
</dbReference>
<dbReference type="EMBL" id="OANT01000009">
    <property type="protein sequence ID" value="SNX46178.1"/>
    <property type="molecule type" value="Genomic_DNA"/>
</dbReference>
<dbReference type="PANTHER" id="PTHR30011">
    <property type="entry name" value="ALKANESULFONATE MONOOXYGENASE-RELATED"/>
    <property type="match status" value="1"/>
</dbReference>
<organism evidence="8 9">
    <name type="scientific">Acinetobacter puyangensis</name>
    <dbReference type="NCBI Taxonomy" id="1096779"/>
    <lineage>
        <taxon>Bacteria</taxon>
        <taxon>Pseudomonadati</taxon>
        <taxon>Pseudomonadota</taxon>
        <taxon>Gammaproteobacteria</taxon>
        <taxon>Moraxellales</taxon>
        <taxon>Moraxellaceae</taxon>
        <taxon>Acinetobacter</taxon>
    </lineage>
</organism>
<comment type="similarity">
    <text evidence="5">Belongs to the NtaA/SnaA/DszA monooxygenase family.</text>
</comment>
<accession>A0A240EBT7</accession>